<evidence type="ECO:0000313" key="2">
    <source>
        <dbReference type="EMBL" id="OGZ56359.1"/>
    </source>
</evidence>
<gene>
    <name evidence="2" type="ORF">A3J04_03565</name>
</gene>
<evidence type="ECO:0000313" key="3">
    <source>
        <dbReference type="Proteomes" id="UP000177954"/>
    </source>
</evidence>
<dbReference type="STRING" id="1802129.A3J04_03565"/>
<organism evidence="2 3">
    <name type="scientific">Candidatus Ryanbacteria bacterium RIFCSPLOWO2_02_FULL_47_14</name>
    <dbReference type="NCBI Taxonomy" id="1802129"/>
    <lineage>
        <taxon>Bacteria</taxon>
        <taxon>Candidatus Ryaniibacteriota</taxon>
    </lineage>
</organism>
<keyword evidence="1" id="KW-1133">Transmembrane helix</keyword>
<evidence type="ECO:0000256" key="1">
    <source>
        <dbReference type="SAM" id="Phobius"/>
    </source>
</evidence>
<comment type="caution">
    <text evidence="2">The sequence shown here is derived from an EMBL/GenBank/DDBJ whole genome shotgun (WGS) entry which is preliminary data.</text>
</comment>
<reference evidence="2 3" key="1">
    <citation type="journal article" date="2016" name="Nat. Commun.">
        <title>Thousands of microbial genomes shed light on interconnected biogeochemical processes in an aquifer system.</title>
        <authorList>
            <person name="Anantharaman K."/>
            <person name="Brown C.T."/>
            <person name="Hug L.A."/>
            <person name="Sharon I."/>
            <person name="Castelle C.J."/>
            <person name="Probst A.J."/>
            <person name="Thomas B.C."/>
            <person name="Singh A."/>
            <person name="Wilkins M.J."/>
            <person name="Karaoz U."/>
            <person name="Brodie E.L."/>
            <person name="Williams K.H."/>
            <person name="Hubbard S.S."/>
            <person name="Banfield J.F."/>
        </authorList>
    </citation>
    <scope>NUCLEOTIDE SEQUENCE [LARGE SCALE GENOMIC DNA]</scope>
</reference>
<dbReference type="Proteomes" id="UP000177954">
    <property type="component" value="Unassembled WGS sequence"/>
</dbReference>
<sequence>MKQRGVTLLLAVIFLSIALAITLGIFYVVFVQLQLNRSAKDSHLAFFAADTGVECALWYQYRQGIGSSGGYWNPQNPCLSGGASCGPIACVDQTSIPVVYDPGPPHLFSFSINSGGICADVLVTSFRDKYLDSDGEEVPYFKVFIESRGKSTCAGGSNVVNRTVSYCDTSGPNNLCP</sequence>
<protein>
    <recommendedName>
        <fullName evidence="4">Type 4 fimbrial biogenesis protein PilX N-terminal domain-containing protein</fullName>
    </recommendedName>
</protein>
<accession>A0A1G2H1X6</accession>
<name>A0A1G2H1X6_9BACT</name>
<dbReference type="AlphaFoldDB" id="A0A1G2H1X6"/>
<dbReference type="EMBL" id="MHNZ01000018">
    <property type="protein sequence ID" value="OGZ56359.1"/>
    <property type="molecule type" value="Genomic_DNA"/>
</dbReference>
<evidence type="ECO:0008006" key="4">
    <source>
        <dbReference type="Google" id="ProtNLM"/>
    </source>
</evidence>
<feature type="transmembrane region" description="Helical" evidence="1">
    <location>
        <begin position="6"/>
        <end position="30"/>
    </location>
</feature>
<keyword evidence="1" id="KW-0472">Membrane</keyword>
<proteinExistence type="predicted"/>
<keyword evidence="1" id="KW-0812">Transmembrane</keyword>